<dbReference type="Proteomes" id="UP000176050">
    <property type="component" value="Chromosome"/>
</dbReference>
<feature type="transmembrane region" description="Helical" evidence="1">
    <location>
        <begin position="210"/>
        <end position="234"/>
    </location>
</feature>
<keyword evidence="3" id="KW-1185">Reference proteome</keyword>
<dbReference type="KEGG" id="lul:LPB138_00405"/>
<evidence type="ECO:0000313" key="3">
    <source>
        <dbReference type="Proteomes" id="UP000176050"/>
    </source>
</evidence>
<organism evidence="2 3">
    <name type="scientific">Urechidicola croceus</name>
    <dbReference type="NCBI Taxonomy" id="1850246"/>
    <lineage>
        <taxon>Bacteria</taxon>
        <taxon>Pseudomonadati</taxon>
        <taxon>Bacteroidota</taxon>
        <taxon>Flavobacteriia</taxon>
        <taxon>Flavobacteriales</taxon>
        <taxon>Flavobacteriaceae</taxon>
        <taxon>Urechidicola</taxon>
    </lineage>
</organism>
<gene>
    <name evidence="2" type="ORF">LPB138_00405</name>
</gene>
<name>A0A1D8P3W8_9FLAO</name>
<keyword evidence="1" id="KW-0812">Transmembrane</keyword>
<reference evidence="2 3" key="1">
    <citation type="submission" date="2016-10" db="EMBL/GenBank/DDBJ databases">
        <title>Lutibacter sp. LPB0138, isolated from marine gastropod.</title>
        <authorList>
            <person name="Kim E."/>
            <person name="Yi H."/>
        </authorList>
    </citation>
    <scope>NUCLEOTIDE SEQUENCE [LARGE SCALE GENOMIC DNA]</scope>
    <source>
        <strain evidence="2 3">LPB0138</strain>
    </source>
</reference>
<evidence type="ECO:0000313" key="2">
    <source>
        <dbReference type="EMBL" id="AOW19237.1"/>
    </source>
</evidence>
<dbReference type="STRING" id="1850246.LPB138_00405"/>
<accession>A0A1D8P3W8</accession>
<keyword evidence="1" id="KW-0472">Membrane</keyword>
<feature type="transmembrane region" description="Helical" evidence="1">
    <location>
        <begin position="240"/>
        <end position="258"/>
    </location>
</feature>
<evidence type="ECO:0000256" key="1">
    <source>
        <dbReference type="SAM" id="Phobius"/>
    </source>
</evidence>
<dbReference type="AlphaFoldDB" id="A0A1D8P3W8"/>
<protein>
    <submittedName>
        <fullName evidence="2">Uncharacterized protein</fullName>
    </submittedName>
</protein>
<proteinExistence type="predicted"/>
<dbReference type="EMBL" id="CP017478">
    <property type="protein sequence ID" value="AOW19237.1"/>
    <property type="molecule type" value="Genomic_DNA"/>
</dbReference>
<dbReference type="RefSeq" id="WP_070235367.1">
    <property type="nucleotide sequence ID" value="NZ_CP017478.1"/>
</dbReference>
<dbReference type="OrthoDB" id="664873at2"/>
<sequence length="268" mass="31787">MGNRANLILQKKNSNNKLILEANNQLPFFWLLMLDLNTIEKSESKFLNCFESQNKNCERNFKINKTDFEKNTKISKEYIKKFHPDLTTKFEQFSEYIKNIISDNFIELDFIEITNFYSSPTEFLYEIKKTLLSIKEMKSLDKKDLSEYLSNPNFFYLVGYDTYVNIEHKFSDFSKDYNQLQIDIANEKGNKHKEREKENKLKKKDKRKRTLYGIFISIIGLSMLIIHIIMIIHVNDMKNGRGIRGIIFGLLIMIYGLYKIKKTTTNTV</sequence>
<keyword evidence="1" id="KW-1133">Transmembrane helix</keyword>